<name>A0AAJ5BED5_MYRPR</name>
<dbReference type="EMBL" id="FOFY01000009">
    <property type="protein sequence ID" value="SER08498.1"/>
    <property type="molecule type" value="Genomic_DNA"/>
</dbReference>
<evidence type="ECO:0008006" key="3">
    <source>
        <dbReference type="Google" id="ProtNLM"/>
    </source>
</evidence>
<proteinExistence type="predicted"/>
<evidence type="ECO:0000313" key="2">
    <source>
        <dbReference type="Proteomes" id="UP000183496"/>
    </source>
</evidence>
<dbReference type="KEGG" id="mpw:MPR_2334"/>
<keyword evidence="2" id="KW-1185">Reference proteome</keyword>
<sequence>MKKSIKFKEILIVFSLIGLGLTSCSKDDDTIKPNKKVKVEDVYGSYSGKTITSQDKVKNEQNVNFSAKAGVISFTELPVKEIVSTVVGDPKKTEEALKALGKVKYNLDYKAALNKNSTAVELTFVPKVLELKVPVDGKVKNVKVIFSAKDKGIYVSGKSNVVKFGFTVSELTIDEVLESRLVPINYAFPASVKK</sequence>
<accession>A0AAJ5BED5</accession>
<dbReference type="PROSITE" id="PS51257">
    <property type="entry name" value="PROKAR_LIPOPROTEIN"/>
    <property type="match status" value="1"/>
</dbReference>
<evidence type="ECO:0000313" key="1">
    <source>
        <dbReference type="EMBL" id="SER08498.1"/>
    </source>
</evidence>
<gene>
    <name evidence="1" type="ORF">SAMN04488089_10959</name>
</gene>
<dbReference type="Proteomes" id="UP000183496">
    <property type="component" value="Unassembled WGS sequence"/>
</dbReference>
<dbReference type="RefSeq" id="WP_041892743.1">
    <property type="nucleotide sequence ID" value="NZ_CP010817.1"/>
</dbReference>
<protein>
    <recommendedName>
        <fullName evidence="3">DUF4840 domain-containing protein</fullName>
    </recommendedName>
</protein>
<comment type="caution">
    <text evidence="1">The sequence shown here is derived from an EMBL/GenBank/DDBJ whole genome shotgun (WGS) entry which is preliminary data.</text>
</comment>
<reference evidence="1 2" key="1">
    <citation type="submission" date="2016-10" db="EMBL/GenBank/DDBJ databases">
        <authorList>
            <person name="Varghese N."/>
            <person name="Submissions S."/>
        </authorList>
    </citation>
    <scope>NUCLEOTIDE SEQUENCE [LARGE SCALE GENOMIC DNA]</scope>
    <source>
        <strain evidence="2">DSM 19823 / KCTC 23066 / CCTCC M 208030 / D25</strain>
    </source>
</reference>
<dbReference type="AlphaFoldDB" id="A0AAJ5BED5"/>
<organism evidence="1 2">
    <name type="scientific">Myroides profundi</name>
    <dbReference type="NCBI Taxonomy" id="480520"/>
    <lineage>
        <taxon>Bacteria</taxon>
        <taxon>Pseudomonadati</taxon>
        <taxon>Bacteroidota</taxon>
        <taxon>Flavobacteriia</taxon>
        <taxon>Flavobacteriales</taxon>
        <taxon>Flavobacteriaceae</taxon>
        <taxon>Myroides</taxon>
    </lineage>
</organism>